<gene>
    <name evidence="2" type="ORF">EI555_016296</name>
</gene>
<proteinExistence type="predicted"/>
<protein>
    <submittedName>
        <fullName evidence="2">Uncharacterized protein</fullName>
    </submittedName>
</protein>
<name>A0A4U1FEW3_MONMO</name>
<feature type="compositionally biased region" description="Polar residues" evidence="1">
    <location>
        <begin position="73"/>
        <end position="88"/>
    </location>
</feature>
<feature type="non-terminal residue" evidence="2">
    <location>
        <position position="1"/>
    </location>
</feature>
<evidence type="ECO:0000313" key="2">
    <source>
        <dbReference type="EMBL" id="TKC48341.1"/>
    </source>
</evidence>
<feature type="compositionally biased region" description="Basic residues" evidence="1">
    <location>
        <begin position="97"/>
        <end position="107"/>
    </location>
</feature>
<comment type="caution">
    <text evidence="2">The sequence shown here is derived from an EMBL/GenBank/DDBJ whole genome shotgun (WGS) entry which is preliminary data.</text>
</comment>
<reference evidence="3" key="1">
    <citation type="journal article" date="2019" name="IScience">
        <title>Narwhal Genome Reveals Long-Term Low Genetic Diversity despite Current Large Abundance Size.</title>
        <authorList>
            <person name="Westbury M.V."/>
            <person name="Petersen B."/>
            <person name="Garde E."/>
            <person name="Heide-Jorgensen M.P."/>
            <person name="Lorenzen E.D."/>
        </authorList>
    </citation>
    <scope>NUCLEOTIDE SEQUENCE [LARGE SCALE GENOMIC DNA]</scope>
</reference>
<feature type="region of interest" description="Disordered" evidence="1">
    <location>
        <begin position="171"/>
        <end position="192"/>
    </location>
</feature>
<evidence type="ECO:0000256" key="1">
    <source>
        <dbReference type="SAM" id="MobiDB-lite"/>
    </source>
</evidence>
<dbReference type="Proteomes" id="UP000308365">
    <property type="component" value="Unassembled WGS sequence"/>
</dbReference>
<sequence>LSQHIEQTGNTTRKTLQKFRSRSSINFASQRYCKTAHVPSQYFTSVSPGLPDPLDRRGCTGSPSDLGALFWAGNQSNMTNPNAGKTNPSPNPPRSWVKCRGRRRGLRRPAALEGPAGAARSPGRRRELGRASDPTGQTPGRVTARRVPVQLPGPLGGPAGAAYLDGCAGPRERGWAGRATRRTGLRSASARRRGALGARLRIEVRGGRLAGDTPTDVDKDA</sequence>
<dbReference type="EMBL" id="RWIC01000166">
    <property type="protein sequence ID" value="TKC48341.1"/>
    <property type="molecule type" value="Genomic_DNA"/>
</dbReference>
<dbReference type="AlphaFoldDB" id="A0A4U1FEW3"/>
<accession>A0A4U1FEW3</accession>
<organism evidence="2 3">
    <name type="scientific">Monodon monoceros</name>
    <name type="common">Narwhal</name>
    <name type="synonym">Ceratodon monodon</name>
    <dbReference type="NCBI Taxonomy" id="40151"/>
    <lineage>
        <taxon>Eukaryota</taxon>
        <taxon>Metazoa</taxon>
        <taxon>Chordata</taxon>
        <taxon>Craniata</taxon>
        <taxon>Vertebrata</taxon>
        <taxon>Euteleostomi</taxon>
        <taxon>Mammalia</taxon>
        <taxon>Eutheria</taxon>
        <taxon>Laurasiatheria</taxon>
        <taxon>Artiodactyla</taxon>
        <taxon>Whippomorpha</taxon>
        <taxon>Cetacea</taxon>
        <taxon>Odontoceti</taxon>
        <taxon>Monodontidae</taxon>
        <taxon>Monodon</taxon>
    </lineage>
</organism>
<evidence type="ECO:0000313" key="3">
    <source>
        <dbReference type="Proteomes" id="UP000308365"/>
    </source>
</evidence>
<feature type="compositionally biased region" description="Basic residues" evidence="1">
    <location>
        <begin position="179"/>
        <end position="192"/>
    </location>
</feature>
<feature type="region of interest" description="Disordered" evidence="1">
    <location>
        <begin position="45"/>
        <end position="145"/>
    </location>
</feature>